<dbReference type="InterPro" id="IPR002048">
    <property type="entry name" value="EF_hand_dom"/>
</dbReference>
<dbReference type="SUPFAM" id="SSF47473">
    <property type="entry name" value="EF-hand"/>
    <property type="match status" value="1"/>
</dbReference>
<dbReference type="AlphaFoldDB" id="A0A5K1A9M0"/>
<name>A0A5K1A9M0_9MAGN</name>
<dbReference type="PROSITE" id="PS00018">
    <property type="entry name" value="EF_HAND_1"/>
    <property type="match status" value="1"/>
</dbReference>
<keyword evidence="2" id="KW-0106">Calcium</keyword>
<dbReference type="EMBL" id="LR721780">
    <property type="protein sequence ID" value="VVV98812.1"/>
    <property type="molecule type" value="Genomic_DNA"/>
</dbReference>
<dbReference type="InterPro" id="IPR011992">
    <property type="entry name" value="EF-hand-dom_pair"/>
</dbReference>
<dbReference type="FunFam" id="1.10.238.10:FF:000003">
    <property type="entry name" value="Calmodulin A"/>
    <property type="match status" value="1"/>
</dbReference>
<dbReference type="Gene3D" id="1.10.238.10">
    <property type="entry name" value="EF-hand"/>
    <property type="match status" value="1"/>
</dbReference>
<proteinExistence type="predicted"/>
<dbReference type="PROSITE" id="PS50222">
    <property type="entry name" value="EF_HAND_2"/>
    <property type="match status" value="1"/>
</dbReference>
<dbReference type="InterPro" id="IPR018247">
    <property type="entry name" value="EF_Hand_1_Ca_BS"/>
</dbReference>
<evidence type="ECO:0000313" key="4">
    <source>
        <dbReference type="EMBL" id="VVV98812.1"/>
    </source>
</evidence>
<organism evidence="4">
    <name type="scientific">Nymphaea colorata</name>
    <name type="common">pocket water lily</name>
    <dbReference type="NCBI Taxonomy" id="210225"/>
    <lineage>
        <taxon>Eukaryota</taxon>
        <taxon>Viridiplantae</taxon>
        <taxon>Streptophyta</taxon>
        <taxon>Embryophyta</taxon>
        <taxon>Tracheophyta</taxon>
        <taxon>Spermatophyta</taxon>
        <taxon>Magnoliopsida</taxon>
        <taxon>Nymphaeales</taxon>
        <taxon>Nymphaeaceae</taxon>
        <taxon>Nymphaea</taxon>
    </lineage>
</organism>
<dbReference type="SMART" id="SM00054">
    <property type="entry name" value="EFh"/>
    <property type="match status" value="1"/>
</dbReference>
<feature type="domain" description="EF-hand" evidence="3">
    <location>
        <begin position="12"/>
        <end position="44"/>
    </location>
</feature>
<dbReference type="GO" id="GO:0005509">
    <property type="term" value="F:calcium ion binding"/>
    <property type="evidence" value="ECO:0007669"/>
    <property type="project" value="InterPro"/>
</dbReference>
<sequence>MRNVIINLGEEATNEEARQMINAADTDGDGLLSYLEFVKLMKAD</sequence>
<reference evidence="4" key="1">
    <citation type="submission" date="2019-09" db="EMBL/GenBank/DDBJ databases">
        <authorList>
            <person name="Zhang L."/>
        </authorList>
    </citation>
    <scope>NUCLEOTIDE SEQUENCE</scope>
</reference>
<keyword evidence="1" id="KW-0677">Repeat</keyword>
<dbReference type="Pfam" id="PF13499">
    <property type="entry name" value="EF-hand_7"/>
    <property type="match status" value="1"/>
</dbReference>
<evidence type="ECO:0000256" key="2">
    <source>
        <dbReference type="ARBA" id="ARBA00022837"/>
    </source>
</evidence>
<evidence type="ECO:0000256" key="1">
    <source>
        <dbReference type="ARBA" id="ARBA00022737"/>
    </source>
</evidence>
<evidence type="ECO:0000259" key="3">
    <source>
        <dbReference type="PROSITE" id="PS50222"/>
    </source>
</evidence>
<accession>A0A5K1A9M0</accession>
<gene>
    <name evidence="4" type="ORF">NYM_LOCUS12947</name>
</gene>
<protein>
    <recommendedName>
        <fullName evidence="3">EF-hand domain-containing protein</fullName>
    </recommendedName>
</protein>